<dbReference type="AlphaFoldDB" id="A0AA49JEX5"/>
<protein>
    <submittedName>
        <fullName evidence="3">Porin family protein</fullName>
    </submittedName>
</protein>
<accession>A0AA49JEX5</accession>
<keyword evidence="1" id="KW-0732">Signal</keyword>
<gene>
    <name evidence="3" type="ORF">K4G66_03850</name>
</gene>
<evidence type="ECO:0000313" key="3">
    <source>
        <dbReference type="EMBL" id="WKN37841.1"/>
    </source>
</evidence>
<dbReference type="InterPro" id="IPR025665">
    <property type="entry name" value="Beta-barrel_OMP_2"/>
</dbReference>
<reference evidence="3" key="2">
    <citation type="journal article" date="2024" name="Antonie Van Leeuwenhoek">
        <title>Roseihalotalea indica gen. nov., sp. nov., a halophilic Bacteroidetes from mesopelagic Southwest Indian Ocean with higher carbohydrate metabolic potential.</title>
        <authorList>
            <person name="Chen B."/>
            <person name="Zhang M."/>
            <person name="Lin D."/>
            <person name="Ye J."/>
            <person name="Tang K."/>
        </authorList>
    </citation>
    <scope>NUCLEOTIDE SEQUENCE</scope>
    <source>
        <strain evidence="3">TK19036</strain>
    </source>
</reference>
<feature type="signal peptide" evidence="1">
    <location>
        <begin position="1"/>
        <end position="18"/>
    </location>
</feature>
<dbReference type="SUPFAM" id="SSF56925">
    <property type="entry name" value="OMPA-like"/>
    <property type="match status" value="1"/>
</dbReference>
<proteinExistence type="predicted"/>
<dbReference type="EMBL" id="CP120682">
    <property type="protein sequence ID" value="WKN37841.1"/>
    <property type="molecule type" value="Genomic_DNA"/>
</dbReference>
<feature type="chain" id="PRO_5041391892" evidence="1">
    <location>
        <begin position="19"/>
        <end position="211"/>
    </location>
</feature>
<evidence type="ECO:0000256" key="1">
    <source>
        <dbReference type="SAM" id="SignalP"/>
    </source>
</evidence>
<evidence type="ECO:0000259" key="2">
    <source>
        <dbReference type="Pfam" id="PF13568"/>
    </source>
</evidence>
<reference evidence="3" key="1">
    <citation type="journal article" date="2023" name="Comput. Struct. Biotechnol. J.">
        <title>Discovery of a novel marine Bacteroidetes with a rich repertoire of carbohydrate-active enzymes.</title>
        <authorList>
            <person name="Chen B."/>
            <person name="Liu G."/>
            <person name="Chen Q."/>
            <person name="Wang H."/>
            <person name="Liu L."/>
            <person name="Tang K."/>
        </authorList>
    </citation>
    <scope>NUCLEOTIDE SEQUENCE</scope>
    <source>
        <strain evidence="3">TK19036</strain>
    </source>
</reference>
<feature type="domain" description="Outer membrane protein beta-barrel" evidence="2">
    <location>
        <begin position="17"/>
        <end position="187"/>
    </location>
</feature>
<dbReference type="InterPro" id="IPR011250">
    <property type="entry name" value="OMP/PagP_B-barrel"/>
</dbReference>
<organism evidence="3">
    <name type="scientific">Roseihalotalea indica</name>
    <dbReference type="NCBI Taxonomy" id="2867963"/>
    <lineage>
        <taxon>Bacteria</taxon>
        <taxon>Pseudomonadati</taxon>
        <taxon>Bacteroidota</taxon>
        <taxon>Cytophagia</taxon>
        <taxon>Cytophagales</taxon>
        <taxon>Catalimonadaceae</taxon>
        <taxon>Roseihalotalea</taxon>
    </lineage>
</organism>
<dbReference type="Pfam" id="PF13568">
    <property type="entry name" value="OMP_b-brl_2"/>
    <property type="match status" value="1"/>
</dbReference>
<sequence>MKQPLLLFLLLAPLTMFAQQKQTGVLGGVTLSNYSVSDFYDSTEPIVGVYAGVYRNMPISTILSIEPGLFLSQKGVRSYVKSPSSSQVDPTVSRTTLSYLQIPAVLRTKVTQRFSLHTGIYMAFLAHSVRQTTGPSAGQVERQNMWGIFERQLNSPYADFDAGLQAGIRYTLPTQWVLNASYDHGLQRHFSKAFNDGPMNRSVSVSVGYQW</sequence>
<name>A0AA49JEX5_9BACT</name>